<dbReference type="PANTHER" id="PTHR15321:SF3">
    <property type="entry name" value="TP53-BINDING PROTEIN 1"/>
    <property type="match status" value="1"/>
</dbReference>
<evidence type="ECO:0000256" key="3">
    <source>
        <dbReference type="ARBA" id="ARBA00023242"/>
    </source>
</evidence>
<dbReference type="InterPro" id="IPR047250">
    <property type="entry name" value="BRCT_p53bp1-like_rpt2"/>
</dbReference>
<feature type="region of interest" description="Disordered" evidence="4">
    <location>
        <begin position="378"/>
        <end position="416"/>
    </location>
</feature>
<comment type="subcellular location">
    <subcellularLocation>
        <location evidence="1">Nucleus</location>
    </subcellularLocation>
</comment>
<dbReference type="GO" id="GO:0042393">
    <property type="term" value="F:histone binding"/>
    <property type="evidence" value="ECO:0007669"/>
    <property type="project" value="TreeGrafter"/>
</dbReference>
<dbReference type="Pfam" id="PF18428">
    <property type="entry name" value="BRCT_3"/>
    <property type="match status" value="1"/>
</dbReference>
<dbReference type="InterPro" id="IPR001357">
    <property type="entry name" value="BRCT_dom"/>
</dbReference>
<dbReference type="Gene3D" id="3.40.50.10190">
    <property type="entry name" value="BRCT domain"/>
    <property type="match status" value="2"/>
</dbReference>
<organism evidence="6">
    <name type="scientific">Homalodisca liturata</name>
    <dbReference type="NCBI Taxonomy" id="320908"/>
    <lineage>
        <taxon>Eukaryota</taxon>
        <taxon>Metazoa</taxon>
        <taxon>Ecdysozoa</taxon>
        <taxon>Arthropoda</taxon>
        <taxon>Hexapoda</taxon>
        <taxon>Insecta</taxon>
        <taxon>Pterygota</taxon>
        <taxon>Neoptera</taxon>
        <taxon>Paraneoptera</taxon>
        <taxon>Hemiptera</taxon>
        <taxon>Auchenorrhyncha</taxon>
        <taxon>Membracoidea</taxon>
        <taxon>Cicadellidae</taxon>
        <taxon>Cicadellinae</taxon>
        <taxon>Proconiini</taxon>
        <taxon>Homalodisca</taxon>
    </lineage>
</organism>
<sequence length="727" mass="79048">LTSSLIQWTIDDKTNKVLAAELKQISVLEELQGDKPGRYSITSSISTKTSSSGGSVGLPGPFPLPGYTHRTRLSVMSSVSTSTSGSSNTKPGWDGPFLKPLLPAGKTTVTITCSCCGFLYPPVDKISSPFMNGSPKLSEEDEAEVKSLSPKRSKKVSLSSAGASSGPLEEETSSSSLTGSQPQPQAASTPTPSKGRGRGRRNGSVQRTPKNGVAKSVKSKSSLPLTPIPSEPSTKREAVLARWGRDGCYYPGWVSPTPTPGPQTLVQFCDGQSKLTPMSRVVRADIVTPGTLVLTTTATGEYEEALVIKVDKEGPEPMFHVERDNVTREVEFGSIALLEAQLAELTMTHAQKAAAHLNFNDLSLENIISHPRKRAVRTNFADIARGSPGRKKKRQATPEPSTSHGHTFNGPDEYYVDTDSSTHSSCSLDLRGKEVKPLDVECSPPEVAKNESLKLSHYRRKNTKSKDKKEEPGHLVEAMGPIPEPGSELFKDCVFLVTYTNQVEIRAVESSYSGDESGLPVWKERLRTQIKNGGGKVYTSLNQVSKDELERTYLVTDKPSNTPLYLQCLVNNIPIYSIAVIKQCCTQNVCWKDVISQRGTKKLSAGYSLAKKCMVNPRSTQPLRGKTILIALSGDPSLIAFWENLATKVGGACETYRGGCLQRDKFDMVVTDPGCDQDLVAQACEQKLPLVSVMWLQQCIVTGECRSPTESPLYKYNSEEGQDSPEY</sequence>
<name>A0A1B6HNN9_9HEMI</name>
<proteinExistence type="predicted"/>
<dbReference type="InterPro" id="IPR047252">
    <property type="entry name" value="TP53BP1-like"/>
</dbReference>
<evidence type="ECO:0000256" key="4">
    <source>
        <dbReference type="SAM" id="MobiDB-lite"/>
    </source>
</evidence>
<evidence type="ECO:0000259" key="5">
    <source>
        <dbReference type="SMART" id="SM00292"/>
    </source>
</evidence>
<reference evidence="6" key="1">
    <citation type="submission" date="2015-11" db="EMBL/GenBank/DDBJ databases">
        <title>De novo transcriptome assembly of four potential Pierce s Disease insect vectors from Arizona vineyards.</title>
        <authorList>
            <person name="Tassone E.E."/>
        </authorList>
    </citation>
    <scope>NUCLEOTIDE SEQUENCE</scope>
</reference>
<dbReference type="InterPro" id="IPR047249">
    <property type="entry name" value="BRCT_p53bp1-like_rpt1"/>
</dbReference>
<keyword evidence="3" id="KW-0539">Nucleus</keyword>
<dbReference type="SMART" id="SM00292">
    <property type="entry name" value="BRCT"/>
    <property type="match status" value="2"/>
</dbReference>
<dbReference type="CDD" id="cd17724">
    <property type="entry name" value="BRCT_p53bp1_rpt2"/>
    <property type="match status" value="1"/>
</dbReference>
<evidence type="ECO:0000256" key="1">
    <source>
        <dbReference type="ARBA" id="ARBA00004123"/>
    </source>
</evidence>
<dbReference type="InterPro" id="IPR036420">
    <property type="entry name" value="BRCT_dom_sf"/>
</dbReference>
<feature type="domain" description="BRCT" evidence="5">
    <location>
        <begin position="620"/>
        <end position="703"/>
    </location>
</feature>
<evidence type="ECO:0000313" key="7">
    <source>
        <dbReference type="EMBL" id="JAS83240.1"/>
    </source>
</evidence>
<dbReference type="PANTHER" id="PTHR15321">
    <property type="entry name" value="TUMOR SUPPRESSOR P53-BINDING PROTEIN 1"/>
    <property type="match status" value="1"/>
</dbReference>
<accession>A0A1B6HNN9</accession>
<evidence type="ECO:0000256" key="2">
    <source>
        <dbReference type="ARBA" id="ARBA00022763"/>
    </source>
</evidence>
<dbReference type="CDD" id="cd17745">
    <property type="entry name" value="BRCT_p53bp1_rpt1"/>
    <property type="match status" value="1"/>
</dbReference>
<evidence type="ECO:0000313" key="6">
    <source>
        <dbReference type="EMBL" id="JAS76261.1"/>
    </source>
</evidence>
<feature type="compositionally biased region" description="Low complexity" evidence="4">
    <location>
        <begin position="156"/>
        <end position="193"/>
    </location>
</feature>
<feature type="region of interest" description="Disordered" evidence="4">
    <location>
        <begin position="131"/>
        <end position="237"/>
    </location>
</feature>
<dbReference type="GO" id="GO:0005634">
    <property type="term" value="C:nucleus"/>
    <property type="evidence" value="ECO:0007669"/>
    <property type="project" value="UniProtKB-SubCell"/>
</dbReference>
<dbReference type="SUPFAM" id="SSF52113">
    <property type="entry name" value="BRCT domain"/>
    <property type="match status" value="2"/>
</dbReference>
<dbReference type="EMBL" id="GECU01024466">
    <property type="protein sequence ID" value="JAS83240.1"/>
    <property type="molecule type" value="Transcribed_RNA"/>
</dbReference>
<keyword evidence="2" id="KW-0227">DNA damage</keyword>
<dbReference type="GO" id="GO:0000077">
    <property type="term" value="P:DNA damage checkpoint signaling"/>
    <property type="evidence" value="ECO:0007669"/>
    <property type="project" value="TreeGrafter"/>
</dbReference>
<gene>
    <name evidence="6" type="ORF">g.15135</name>
    <name evidence="7" type="ORF">g.15137</name>
</gene>
<dbReference type="EMBL" id="GECU01031445">
    <property type="protein sequence ID" value="JAS76261.1"/>
    <property type="molecule type" value="Transcribed_RNA"/>
</dbReference>
<dbReference type="GO" id="GO:0045944">
    <property type="term" value="P:positive regulation of transcription by RNA polymerase II"/>
    <property type="evidence" value="ECO:0007669"/>
    <property type="project" value="TreeGrafter"/>
</dbReference>
<protein>
    <recommendedName>
        <fullName evidence="5">BRCT domain-containing protein</fullName>
    </recommendedName>
</protein>
<feature type="domain" description="BRCT" evidence="5">
    <location>
        <begin position="487"/>
        <end position="588"/>
    </location>
</feature>
<dbReference type="AlphaFoldDB" id="A0A1B6HNN9"/>
<feature type="non-terminal residue" evidence="6">
    <location>
        <position position="1"/>
    </location>
</feature>